<proteinExistence type="predicted"/>
<dbReference type="AlphaFoldDB" id="A0A197KBH3"/>
<keyword evidence="2" id="KW-1185">Reference proteome</keyword>
<gene>
    <name evidence="1" type="ORF">K457DRAFT_14368</name>
</gene>
<name>A0A197KBH3_9FUNG</name>
<sequence length="97" mass="11192">MDQCRKSSPRSETVTTLPRNTKCDLKTTCKPLQVIVKLVNFDMTPEYPESQSTLSQDEQGSLHLYGLAKCRSFVKTAIKEVLERTFSLCEHWPRTQR</sequence>
<evidence type="ECO:0000313" key="1">
    <source>
        <dbReference type="EMBL" id="OAQ34528.1"/>
    </source>
</evidence>
<dbReference type="EMBL" id="KV442017">
    <property type="protein sequence ID" value="OAQ34528.1"/>
    <property type="molecule type" value="Genomic_DNA"/>
</dbReference>
<accession>A0A197KBH3</accession>
<evidence type="ECO:0000313" key="2">
    <source>
        <dbReference type="Proteomes" id="UP000078512"/>
    </source>
</evidence>
<organism evidence="1 2">
    <name type="scientific">Linnemannia elongata AG-77</name>
    <dbReference type="NCBI Taxonomy" id="1314771"/>
    <lineage>
        <taxon>Eukaryota</taxon>
        <taxon>Fungi</taxon>
        <taxon>Fungi incertae sedis</taxon>
        <taxon>Mucoromycota</taxon>
        <taxon>Mortierellomycotina</taxon>
        <taxon>Mortierellomycetes</taxon>
        <taxon>Mortierellales</taxon>
        <taxon>Mortierellaceae</taxon>
        <taxon>Linnemannia</taxon>
    </lineage>
</organism>
<reference evidence="1 2" key="1">
    <citation type="submission" date="2016-05" db="EMBL/GenBank/DDBJ databases">
        <title>Genome sequencing reveals origins of a unique bacterial endosymbiosis in the earliest lineages of terrestrial Fungi.</title>
        <authorList>
            <consortium name="DOE Joint Genome Institute"/>
            <person name="Uehling J."/>
            <person name="Gryganskyi A."/>
            <person name="Hameed K."/>
            <person name="Tschaplinski T."/>
            <person name="Misztal P."/>
            <person name="Wu S."/>
            <person name="Desiro A."/>
            <person name="Vande Pol N."/>
            <person name="Du Z.-Y."/>
            <person name="Zienkiewicz A."/>
            <person name="Zienkiewicz K."/>
            <person name="Morin E."/>
            <person name="Tisserant E."/>
            <person name="Splivallo R."/>
            <person name="Hainaut M."/>
            <person name="Henrissat B."/>
            <person name="Ohm R."/>
            <person name="Kuo A."/>
            <person name="Yan J."/>
            <person name="Lipzen A."/>
            <person name="Nolan M."/>
            <person name="Labutti K."/>
            <person name="Barry K."/>
            <person name="Goldstein A."/>
            <person name="Labbe J."/>
            <person name="Schadt C."/>
            <person name="Tuskan G."/>
            <person name="Grigoriev I."/>
            <person name="Martin F."/>
            <person name="Vilgalys R."/>
            <person name="Bonito G."/>
        </authorList>
    </citation>
    <scope>NUCLEOTIDE SEQUENCE [LARGE SCALE GENOMIC DNA]</scope>
    <source>
        <strain evidence="1 2">AG-77</strain>
    </source>
</reference>
<dbReference type="Proteomes" id="UP000078512">
    <property type="component" value="Unassembled WGS sequence"/>
</dbReference>
<protein>
    <submittedName>
        <fullName evidence="1">Uncharacterized protein</fullName>
    </submittedName>
</protein>